<feature type="chain" id="PRO_5035939451" evidence="6">
    <location>
        <begin position="27"/>
        <end position="88"/>
    </location>
</feature>
<evidence type="ECO:0000256" key="3">
    <source>
        <dbReference type="ARBA" id="ARBA00022525"/>
    </source>
</evidence>
<protein>
    <submittedName>
        <fullName evidence="7">Plant self-incompatibility response</fullName>
    </submittedName>
</protein>
<dbReference type="PANTHER" id="PTHR34450">
    <property type="entry name" value="DEFENSIN-LIKE PROTEIN 245-RELATED"/>
    <property type="match status" value="1"/>
</dbReference>
<feature type="signal peptide" evidence="6">
    <location>
        <begin position="1"/>
        <end position="26"/>
    </location>
</feature>
<dbReference type="GO" id="GO:0007165">
    <property type="term" value="P:signal transduction"/>
    <property type="evidence" value="ECO:0007669"/>
    <property type="project" value="InterPro"/>
</dbReference>
<dbReference type="PANTHER" id="PTHR34450:SF9">
    <property type="entry name" value="DEFENSIN-LIKE PROTEIN 242-RELATED"/>
    <property type="match status" value="1"/>
</dbReference>
<dbReference type="Proteomes" id="UP000694240">
    <property type="component" value="Chromosome 11"/>
</dbReference>
<sequence>MKCGASFMVYCVLAYLVLSHVKEVESKGKRLCEFKKSFRGKCGKNGIFTCLNDFINLSIMPKNMRVGNFRCFDVPLSPDHMCKYFHEC</sequence>
<organism evidence="7 8">
    <name type="scientific">Arabidopsis thaliana x Arabidopsis arenosa</name>
    <dbReference type="NCBI Taxonomy" id="1240361"/>
    <lineage>
        <taxon>Eukaryota</taxon>
        <taxon>Viridiplantae</taxon>
        <taxon>Streptophyta</taxon>
        <taxon>Embryophyta</taxon>
        <taxon>Tracheophyta</taxon>
        <taxon>Spermatophyta</taxon>
        <taxon>Magnoliopsida</taxon>
        <taxon>eudicotyledons</taxon>
        <taxon>Gunneridae</taxon>
        <taxon>Pentapetalae</taxon>
        <taxon>rosids</taxon>
        <taxon>malvids</taxon>
        <taxon>Brassicales</taxon>
        <taxon>Brassicaceae</taxon>
        <taxon>Camelineae</taxon>
        <taxon>Arabidopsis</taxon>
    </lineage>
</organism>
<keyword evidence="8" id="KW-1185">Reference proteome</keyword>
<accession>A0A8T1Z2Y0</accession>
<name>A0A8T1Z2Y0_9BRAS</name>
<evidence type="ECO:0000313" key="7">
    <source>
        <dbReference type="EMBL" id="KAG7552642.1"/>
    </source>
</evidence>
<evidence type="ECO:0000256" key="4">
    <source>
        <dbReference type="ARBA" id="ARBA00022729"/>
    </source>
</evidence>
<evidence type="ECO:0000256" key="5">
    <source>
        <dbReference type="ARBA" id="ARBA00023157"/>
    </source>
</evidence>
<evidence type="ECO:0000256" key="1">
    <source>
        <dbReference type="ARBA" id="ARBA00004613"/>
    </source>
</evidence>
<keyword evidence="3" id="KW-0964">Secreted</keyword>
<keyword evidence="5" id="KW-1015">Disulfide bond</keyword>
<dbReference type="Pfam" id="PF06876">
    <property type="entry name" value="SCRL"/>
    <property type="match status" value="1"/>
</dbReference>
<dbReference type="GO" id="GO:0005576">
    <property type="term" value="C:extracellular region"/>
    <property type="evidence" value="ECO:0007669"/>
    <property type="project" value="UniProtKB-SubCell"/>
</dbReference>
<dbReference type="EMBL" id="JAEFBK010000011">
    <property type="protein sequence ID" value="KAG7552642.1"/>
    <property type="molecule type" value="Genomic_DNA"/>
</dbReference>
<evidence type="ECO:0000256" key="2">
    <source>
        <dbReference type="ARBA" id="ARBA00006722"/>
    </source>
</evidence>
<dbReference type="InterPro" id="IPR010682">
    <property type="entry name" value="SCRL"/>
</dbReference>
<evidence type="ECO:0000256" key="6">
    <source>
        <dbReference type="SAM" id="SignalP"/>
    </source>
</evidence>
<reference evidence="7 8" key="1">
    <citation type="submission" date="2020-12" db="EMBL/GenBank/DDBJ databases">
        <title>Concerted genomic and epigenomic changes stabilize Arabidopsis allopolyploids.</title>
        <authorList>
            <person name="Chen Z."/>
        </authorList>
    </citation>
    <scope>NUCLEOTIDE SEQUENCE [LARGE SCALE GENOMIC DNA]</scope>
    <source>
        <strain evidence="7">Allo738</strain>
        <tissue evidence="7">Leaf</tissue>
    </source>
</reference>
<comment type="similarity">
    <text evidence="2">Belongs to the DEFL family.</text>
</comment>
<evidence type="ECO:0000313" key="8">
    <source>
        <dbReference type="Proteomes" id="UP000694240"/>
    </source>
</evidence>
<comment type="subcellular location">
    <subcellularLocation>
        <location evidence="1">Secreted</location>
    </subcellularLocation>
</comment>
<dbReference type="AlphaFoldDB" id="A0A8T1Z2Y0"/>
<keyword evidence="4 6" id="KW-0732">Signal</keyword>
<proteinExistence type="inferred from homology"/>
<gene>
    <name evidence="7" type="ORF">ISN45_Aa06g032390</name>
</gene>
<comment type="caution">
    <text evidence="7">The sequence shown here is derived from an EMBL/GenBank/DDBJ whole genome shotgun (WGS) entry which is preliminary data.</text>
</comment>